<dbReference type="InterPro" id="IPR037523">
    <property type="entry name" value="VOC_core"/>
</dbReference>
<dbReference type="Pfam" id="PF00903">
    <property type="entry name" value="Glyoxalase"/>
    <property type="match status" value="1"/>
</dbReference>
<evidence type="ECO:0000313" key="2">
    <source>
        <dbReference type="EMBL" id="EYF06791.1"/>
    </source>
</evidence>
<accession>A0A017TDU7</accession>
<feature type="domain" description="VOC" evidence="1">
    <location>
        <begin position="13"/>
        <end position="140"/>
    </location>
</feature>
<dbReference type="SUPFAM" id="SSF54593">
    <property type="entry name" value="Glyoxalase/Bleomycin resistance protein/Dihydroxybiphenyl dioxygenase"/>
    <property type="match status" value="1"/>
</dbReference>
<dbReference type="eggNOG" id="COG2764">
    <property type="taxonomic scope" value="Bacteria"/>
</dbReference>
<dbReference type="Gene3D" id="3.30.720.110">
    <property type="match status" value="1"/>
</dbReference>
<evidence type="ECO:0000259" key="1">
    <source>
        <dbReference type="PROSITE" id="PS51819"/>
    </source>
</evidence>
<comment type="caution">
    <text evidence="2">The sequence shown here is derived from an EMBL/GenBank/DDBJ whole genome shotgun (WGS) entry which is preliminary data.</text>
</comment>
<proteinExistence type="predicted"/>
<gene>
    <name evidence="2" type="ORF">CAP_1488</name>
</gene>
<sequence>MSSASKPDSHSRGYATVTPYLTIRGAADAIAFYARAFGAVELSRMQGPGGKLMHAEIKIGDSILMMSDEFPEMGGKGGPQTLGGTTVAMCITVEGDIDAAYARAVEAGATPTMPLADMFWGDRYGQLVDPFGHAWAMTKQVEVLSSEEIERRAAAAFSGPKP</sequence>
<keyword evidence="2" id="KW-0560">Oxidoreductase</keyword>
<dbReference type="EMBL" id="ASRX01000014">
    <property type="protein sequence ID" value="EYF06791.1"/>
    <property type="molecule type" value="Genomic_DNA"/>
</dbReference>
<dbReference type="PANTHER" id="PTHR34109">
    <property type="entry name" value="BNAUNNG04460D PROTEIN-RELATED"/>
    <property type="match status" value="1"/>
</dbReference>
<dbReference type="Proteomes" id="UP000019678">
    <property type="component" value="Unassembled WGS sequence"/>
</dbReference>
<evidence type="ECO:0000313" key="3">
    <source>
        <dbReference type="Proteomes" id="UP000019678"/>
    </source>
</evidence>
<dbReference type="STRING" id="1192034.CAP_1488"/>
<dbReference type="PANTHER" id="PTHR34109:SF1">
    <property type="entry name" value="VOC DOMAIN-CONTAINING PROTEIN"/>
    <property type="match status" value="1"/>
</dbReference>
<dbReference type="GO" id="GO:0051213">
    <property type="term" value="F:dioxygenase activity"/>
    <property type="evidence" value="ECO:0007669"/>
    <property type="project" value="UniProtKB-KW"/>
</dbReference>
<dbReference type="InterPro" id="IPR029068">
    <property type="entry name" value="Glyas_Bleomycin-R_OHBP_Dase"/>
</dbReference>
<dbReference type="AlphaFoldDB" id="A0A017TDU7"/>
<reference evidence="2 3" key="1">
    <citation type="submission" date="2013-05" db="EMBL/GenBank/DDBJ databases">
        <title>Genome assembly of Chondromyces apiculatus DSM 436.</title>
        <authorList>
            <person name="Sharma G."/>
            <person name="Khatri I."/>
            <person name="Kaur C."/>
            <person name="Mayilraj S."/>
            <person name="Subramanian S."/>
        </authorList>
    </citation>
    <scope>NUCLEOTIDE SEQUENCE [LARGE SCALE GENOMIC DNA]</scope>
    <source>
        <strain evidence="2 3">DSM 436</strain>
    </source>
</reference>
<dbReference type="Gene3D" id="3.30.720.120">
    <property type="match status" value="1"/>
</dbReference>
<dbReference type="PROSITE" id="PS51819">
    <property type="entry name" value="VOC"/>
    <property type="match status" value="1"/>
</dbReference>
<keyword evidence="3" id="KW-1185">Reference proteome</keyword>
<keyword evidence="2" id="KW-0223">Dioxygenase</keyword>
<name>A0A017TDU7_9BACT</name>
<organism evidence="2 3">
    <name type="scientific">Chondromyces apiculatus DSM 436</name>
    <dbReference type="NCBI Taxonomy" id="1192034"/>
    <lineage>
        <taxon>Bacteria</taxon>
        <taxon>Pseudomonadati</taxon>
        <taxon>Myxococcota</taxon>
        <taxon>Polyangia</taxon>
        <taxon>Polyangiales</taxon>
        <taxon>Polyangiaceae</taxon>
        <taxon>Chondromyces</taxon>
    </lineage>
</organism>
<dbReference type="OrthoDB" id="9795306at2"/>
<dbReference type="CDD" id="cd07246">
    <property type="entry name" value="VOC_like"/>
    <property type="match status" value="1"/>
</dbReference>
<dbReference type="InterPro" id="IPR004360">
    <property type="entry name" value="Glyas_Fos-R_dOase_dom"/>
</dbReference>
<dbReference type="RefSeq" id="WP_044239147.1">
    <property type="nucleotide sequence ID" value="NZ_ASRX01000014.1"/>
</dbReference>
<protein>
    <submittedName>
        <fullName evidence="2">Glyoxalase/bleomycin resistance protein/dioxygenase</fullName>
    </submittedName>
</protein>